<dbReference type="Proteomes" id="UP000767446">
    <property type="component" value="Unassembled WGS sequence"/>
</dbReference>
<evidence type="ECO:0000313" key="5">
    <source>
        <dbReference type="EMBL" id="MBR8828159.1"/>
    </source>
</evidence>
<dbReference type="InterPro" id="IPR020084">
    <property type="entry name" value="NUDIX_hydrolase_CS"/>
</dbReference>
<keyword evidence="2 3" id="KW-0378">Hydrolase</keyword>
<comment type="cofactor">
    <cofactor evidence="1">
        <name>Mg(2+)</name>
        <dbReference type="ChEBI" id="CHEBI:18420"/>
    </cofactor>
</comment>
<name>A0A941GPX1_9CHRO</name>
<evidence type="ECO:0000256" key="1">
    <source>
        <dbReference type="ARBA" id="ARBA00001946"/>
    </source>
</evidence>
<dbReference type="AlphaFoldDB" id="A0A941GPX1"/>
<evidence type="ECO:0000256" key="3">
    <source>
        <dbReference type="RuleBase" id="RU003476"/>
    </source>
</evidence>
<gene>
    <name evidence="5" type="ORF">DSM107014_09725</name>
</gene>
<dbReference type="PANTHER" id="PTHR43046">
    <property type="entry name" value="GDP-MANNOSE MANNOSYL HYDROLASE"/>
    <property type="match status" value="1"/>
</dbReference>
<dbReference type="PRINTS" id="PR00502">
    <property type="entry name" value="NUDIXFAMILY"/>
</dbReference>
<dbReference type="EMBL" id="JADQBC010000057">
    <property type="protein sequence ID" value="MBR8828159.1"/>
    <property type="molecule type" value="Genomic_DNA"/>
</dbReference>
<dbReference type="PANTHER" id="PTHR43046:SF14">
    <property type="entry name" value="MUTT_NUDIX FAMILY PROTEIN"/>
    <property type="match status" value="1"/>
</dbReference>
<dbReference type="InterPro" id="IPR000086">
    <property type="entry name" value="NUDIX_hydrolase_dom"/>
</dbReference>
<dbReference type="Pfam" id="PF00293">
    <property type="entry name" value="NUDIX"/>
    <property type="match status" value="1"/>
</dbReference>
<dbReference type="InterPro" id="IPR015797">
    <property type="entry name" value="NUDIX_hydrolase-like_dom_sf"/>
</dbReference>
<reference evidence="5" key="1">
    <citation type="submission" date="2021-02" db="EMBL/GenBank/DDBJ databases">
        <title>Metagenome analyses of Stigonema ocellatum DSM 106950, Chlorogloea purpurea SAG 13.99 and Gomphosphaeria aponina DSM 107014.</title>
        <authorList>
            <person name="Marter P."/>
            <person name="Huang S."/>
        </authorList>
    </citation>
    <scope>NUCLEOTIDE SEQUENCE</scope>
    <source>
        <strain evidence="5">JP213</strain>
    </source>
</reference>
<proteinExistence type="inferred from homology"/>
<evidence type="ECO:0000259" key="4">
    <source>
        <dbReference type="PROSITE" id="PS51462"/>
    </source>
</evidence>
<dbReference type="GO" id="GO:0016787">
    <property type="term" value="F:hydrolase activity"/>
    <property type="evidence" value="ECO:0007669"/>
    <property type="project" value="UniProtKB-KW"/>
</dbReference>
<dbReference type="PROSITE" id="PS51462">
    <property type="entry name" value="NUDIX"/>
    <property type="match status" value="1"/>
</dbReference>
<dbReference type="InterPro" id="IPR020476">
    <property type="entry name" value="Nudix_hydrolase"/>
</dbReference>
<comment type="similarity">
    <text evidence="3">Belongs to the Nudix hydrolase family.</text>
</comment>
<dbReference type="Gene3D" id="3.90.79.10">
    <property type="entry name" value="Nucleoside Triphosphate Pyrophosphohydrolase"/>
    <property type="match status" value="1"/>
</dbReference>
<evidence type="ECO:0000256" key="2">
    <source>
        <dbReference type="ARBA" id="ARBA00022801"/>
    </source>
</evidence>
<evidence type="ECO:0000313" key="6">
    <source>
        <dbReference type="Proteomes" id="UP000767446"/>
    </source>
</evidence>
<dbReference type="SUPFAM" id="SSF55811">
    <property type="entry name" value="Nudix"/>
    <property type="match status" value="1"/>
</dbReference>
<accession>A0A941GPX1</accession>
<protein>
    <submittedName>
        <fullName evidence="5">NUDIX hydrolase</fullName>
    </submittedName>
</protein>
<organism evidence="5 6">
    <name type="scientific">Gomphosphaeria aponina SAG 52.96 = DSM 107014</name>
    <dbReference type="NCBI Taxonomy" id="1521640"/>
    <lineage>
        <taxon>Bacteria</taxon>
        <taxon>Bacillati</taxon>
        <taxon>Cyanobacteriota</taxon>
        <taxon>Cyanophyceae</taxon>
        <taxon>Oscillatoriophycideae</taxon>
        <taxon>Chroococcales</taxon>
        <taxon>Gomphosphaeriaceae</taxon>
        <taxon>Gomphosphaeria</taxon>
    </lineage>
</organism>
<comment type="caution">
    <text evidence="5">The sequence shown here is derived from an EMBL/GenBank/DDBJ whole genome shotgun (WGS) entry which is preliminary data.</text>
</comment>
<dbReference type="PROSITE" id="PS00893">
    <property type="entry name" value="NUDIX_BOX"/>
    <property type="match status" value="1"/>
</dbReference>
<sequence length="143" mass="16139">MNQSRLRLAVVGLFVDSNEVLMLHQMTFPEPDCWDLPGGGLEPHESLLEGLQREVKEETGIENFTIEKLLTVAESFFPEGEGNFLHTVNVIYQCSVHPKPLSFSIDEMEIGAKGVQWLPIEQLNPQICSQRSWQALKVFQTGV</sequence>
<feature type="domain" description="Nudix hydrolase" evidence="4">
    <location>
        <begin position="5"/>
        <end position="140"/>
    </location>
</feature>